<comment type="caution">
    <text evidence="2">The sequence shown here is derived from an EMBL/GenBank/DDBJ whole genome shotgun (WGS) entry which is preliminary data.</text>
</comment>
<sequence>MALLDLSLVTRCITTLLEKHIPVFPDWPAGNTLTVSAGPPDAVNAANALSFYLYHVREDAHSKSQDWPVPGDAVPQRFKPMGVTLYYVMTPRSNAADSHLRALSDQLLMGLAMKTLRDQPFIDDHTATQSKLGLVTVMPTAMRGRGNRLRIVLQPTASNEAVQYWQAGTQAARLAAYYEVSATLLEPDEPPSRAGRVLMLGVHAFTRGEPRIDESGSQLSYKIPGEPQARKLDVSPAEVPFGGTLTLRGSNLKGDSTGLQVDHRSFAQPLEVDSAWTLQTDGSTLTVRVQKTIGAQALLPGIYGAVVRSTTRKTLPDGSQRDFDSYSNEVPFAIAPQIASVAVAGAILTVSVDGFLIDAIDPSDLLVFAGNSRLTRGNANPPAAGEFFVLPGSPSLRLRFSSTLSAGSIVPLRLVVRGAESPPLWESVP</sequence>
<dbReference type="RefSeq" id="WP_315649630.1">
    <property type="nucleotide sequence ID" value="NZ_JAVXZY010000002.1"/>
</dbReference>
<feature type="domain" description="Pvc16 N-terminal" evidence="1">
    <location>
        <begin position="9"/>
        <end position="197"/>
    </location>
</feature>
<dbReference type="InterPro" id="IPR025351">
    <property type="entry name" value="Pvc16_N"/>
</dbReference>
<accession>A0ABU3P9A3</accession>
<evidence type="ECO:0000313" key="3">
    <source>
        <dbReference type="Proteomes" id="UP001246372"/>
    </source>
</evidence>
<dbReference type="EMBL" id="JAVXZY010000002">
    <property type="protein sequence ID" value="MDT8999140.1"/>
    <property type="molecule type" value="Genomic_DNA"/>
</dbReference>
<organism evidence="2 3">
    <name type="scientific">Roseateles aquae</name>
    <dbReference type="NCBI Taxonomy" id="3077235"/>
    <lineage>
        <taxon>Bacteria</taxon>
        <taxon>Pseudomonadati</taxon>
        <taxon>Pseudomonadota</taxon>
        <taxon>Betaproteobacteria</taxon>
        <taxon>Burkholderiales</taxon>
        <taxon>Sphaerotilaceae</taxon>
        <taxon>Roseateles</taxon>
    </lineage>
</organism>
<name>A0ABU3P9A3_9BURK</name>
<dbReference type="Proteomes" id="UP001246372">
    <property type="component" value="Unassembled WGS sequence"/>
</dbReference>
<keyword evidence="3" id="KW-1185">Reference proteome</keyword>
<evidence type="ECO:0000259" key="1">
    <source>
        <dbReference type="Pfam" id="PF14065"/>
    </source>
</evidence>
<evidence type="ECO:0000313" key="2">
    <source>
        <dbReference type="EMBL" id="MDT8999140.1"/>
    </source>
</evidence>
<reference evidence="2" key="1">
    <citation type="submission" date="2023-09" db="EMBL/GenBank/DDBJ databases">
        <title>Paucibacter sp. APW11 Genome sequencing and assembly.</title>
        <authorList>
            <person name="Kim I."/>
        </authorList>
    </citation>
    <scope>NUCLEOTIDE SEQUENCE</scope>
    <source>
        <strain evidence="2">APW11</strain>
    </source>
</reference>
<protein>
    <submittedName>
        <fullName evidence="2">DUF4255 domain-containing protein</fullName>
    </submittedName>
</protein>
<dbReference type="Pfam" id="PF14065">
    <property type="entry name" value="Pvc16_N"/>
    <property type="match status" value="1"/>
</dbReference>
<proteinExistence type="predicted"/>
<gene>
    <name evidence="2" type="ORF">RQP53_07655</name>
</gene>